<evidence type="ECO:0000313" key="3">
    <source>
        <dbReference type="EMBL" id="OGM48935.1"/>
    </source>
</evidence>
<dbReference type="InterPro" id="IPR001155">
    <property type="entry name" value="OxRdtase_FMN_N"/>
</dbReference>
<dbReference type="FunFam" id="3.20.20.70:FF:000138">
    <property type="entry name" value="NADPH dehydrogenase 1"/>
    <property type="match status" value="1"/>
</dbReference>
<organism evidence="3 4">
    <name type="scientific">Aspergillus bombycis</name>
    <dbReference type="NCBI Taxonomy" id="109264"/>
    <lineage>
        <taxon>Eukaryota</taxon>
        <taxon>Fungi</taxon>
        <taxon>Dikarya</taxon>
        <taxon>Ascomycota</taxon>
        <taxon>Pezizomycotina</taxon>
        <taxon>Eurotiomycetes</taxon>
        <taxon>Eurotiomycetidae</taxon>
        <taxon>Eurotiales</taxon>
        <taxon>Aspergillaceae</taxon>
        <taxon>Aspergillus</taxon>
    </lineage>
</organism>
<evidence type="ECO:0000313" key="4">
    <source>
        <dbReference type="Proteomes" id="UP000179179"/>
    </source>
</evidence>
<dbReference type="SUPFAM" id="SSF51395">
    <property type="entry name" value="FMN-linked oxidoreductases"/>
    <property type="match status" value="1"/>
</dbReference>
<gene>
    <name evidence="3" type="ORF">ABOM_003113</name>
</gene>
<dbReference type="EMBL" id="LYCR01000012">
    <property type="protein sequence ID" value="OGM48935.1"/>
    <property type="molecule type" value="Genomic_DNA"/>
</dbReference>
<dbReference type="OrthoDB" id="276546at2759"/>
<keyword evidence="1" id="KW-0521">NADP</keyword>
<feature type="domain" description="NADH:flavin oxidoreductase/NADH oxidase N-terminal" evidence="2">
    <location>
        <begin position="6"/>
        <end position="336"/>
    </location>
</feature>
<dbReference type="PANTHER" id="PTHR22893">
    <property type="entry name" value="NADH OXIDOREDUCTASE-RELATED"/>
    <property type="match status" value="1"/>
</dbReference>
<dbReference type="RefSeq" id="XP_022392652.1">
    <property type="nucleotide sequence ID" value="XM_022530243.1"/>
</dbReference>
<name>A0A1F8ABW3_9EURO</name>
<sequence>MSESRLFEPLEVGTVQLKHRMVMAPLTRFRADADHIPLPIVADYYAQRASVPGTLMISEATFISKRAGGYPNVPGIWNSDQMAAWRKVTDAVHQKGSAIFLQLWALGRVAVPDVAKAEGFDIVSSSPTPDSGSPVPRALSKEEIQGFISDYVQAARNAMDAGFDGVEIHGAGGYLIDQFTQDNCNKREDEYGGSIENRSRFILEVVSAVTDAVGSERVGVRLSPWQRYQGMRMANPVPQFLHVIRGLKELDLAYLHLIEARVCGNVDSEDNDKNNVFVEAWENSSPVILAGGFTPASAKAVVDDEFEARNVMIAFGRHYISNPDLPFRIWKGLELNSYHRDTFYRPMSSEGYVDYRFSTEFESNGRSASGCS</sequence>
<dbReference type="CDD" id="cd02933">
    <property type="entry name" value="OYE_like_FMN"/>
    <property type="match status" value="1"/>
</dbReference>
<accession>A0A1F8ABW3</accession>
<dbReference type="Proteomes" id="UP000179179">
    <property type="component" value="Unassembled WGS sequence"/>
</dbReference>
<proteinExistence type="predicted"/>
<dbReference type="Pfam" id="PF00724">
    <property type="entry name" value="Oxidored_FMN"/>
    <property type="match status" value="1"/>
</dbReference>
<dbReference type="PANTHER" id="PTHR22893:SF91">
    <property type="entry name" value="NADPH DEHYDROGENASE 2-RELATED"/>
    <property type="match status" value="1"/>
</dbReference>
<dbReference type="GeneID" id="34446503"/>
<dbReference type="InterPro" id="IPR013785">
    <property type="entry name" value="Aldolase_TIM"/>
</dbReference>
<evidence type="ECO:0000256" key="1">
    <source>
        <dbReference type="ARBA" id="ARBA00022857"/>
    </source>
</evidence>
<evidence type="ECO:0000259" key="2">
    <source>
        <dbReference type="Pfam" id="PF00724"/>
    </source>
</evidence>
<dbReference type="GO" id="GO:0010181">
    <property type="term" value="F:FMN binding"/>
    <property type="evidence" value="ECO:0007669"/>
    <property type="project" value="InterPro"/>
</dbReference>
<dbReference type="Gene3D" id="3.20.20.70">
    <property type="entry name" value="Aldolase class I"/>
    <property type="match status" value="1"/>
</dbReference>
<reference evidence="3 4" key="1">
    <citation type="journal article" date="2016" name="Genome Biol. Evol.">
        <title>Draft genome sequence of an aflatoxigenic Aspergillus species, A. bombycis.</title>
        <authorList>
            <person name="Moore G.G."/>
            <person name="Mack B.M."/>
            <person name="Beltz S.B."/>
            <person name="Gilbert M.K."/>
        </authorList>
    </citation>
    <scope>NUCLEOTIDE SEQUENCE [LARGE SCALE GENOMIC DNA]</scope>
    <source>
        <strain evidence="4">NRRL 26010</strain>
    </source>
</reference>
<dbReference type="GO" id="GO:0003959">
    <property type="term" value="F:NADPH dehydrogenase activity"/>
    <property type="evidence" value="ECO:0007669"/>
    <property type="project" value="TreeGrafter"/>
</dbReference>
<comment type="caution">
    <text evidence="3">The sequence shown here is derived from an EMBL/GenBank/DDBJ whole genome shotgun (WGS) entry which is preliminary data.</text>
</comment>
<dbReference type="InterPro" id="IPR045247">
    <property type="entry name" value="Oye-like"/>
</dbReference>
<dbReference type="STRING" id="109264.A0A1F8ABW3"/>
<protein>
    <recommendedName>
        <fullName evidence="2">NADH:flavin oxidoreductase/NADH oxidase N-terminal domain-containing protein</fullName>
    </recommendedName>
</protein>
<dbReference type="AlphaFoldDB" id="A0A1F8ABW3"/>
<keyword evidence="4" id="KW-1185">Reference proteome</keyword>